<evidence type="ECO:0000256" key="5">
    <source>
        <dbReference type="ARBA" id="ARBA00023315"/>
    </source>
</evidence>
<dbReference type="EC" id="2.3.2.30" evidence="7"/>
<dbReference type="HOGENOM" id="CLU_058962_1_0_5"/>
<dbReference type="OrthoDB" id="9787072at2"/>
<proteinExistence type="inferred from homology"/>
<reference evidence="12 13" key="1">
    <citation type="journal article" date="2012" name="Stand. Genomic Sci.">
        <title>Complete genome sequence of the facultatively chemolithoautotrophic and methylotrophic alpha Proteobacterium Starkeya novella type strain (ATCC 8093(T)).</title>
        <authorList>
            <person name="Kappler U."/>
            <person name="Davenport K."/>
            <person name="Beatson S."/>
            <person name="Lucas S."/>
            <person name="Lapidus A."/>
            <person name="Copeland A."/>
            <person name="Berry K.W."/>
            <person name="Glavina Del Rio T."/>
            <person name="Hammon N."/>
            <person name="Dalin E."/>
            <person name="Tice H."/>
            <person name="Pitluck S."/>
            <person name="Richardson P."/>
            <person name="Bruce D."/>
            <person name="Goodwin L.A."/>
            <person name="Han C."/>
            <person name="Tapia R."/>
            <person name="Detter J.C."/>
            <person name="Chang Y.J."/>
            <person name="Jeffries C.D."/>
            <person name="Land M."/>
            <person name="Hauser L."/>
            <person name="Kyrpides N.C."/>
            <person name="Goker M."/>
            <person name="Ivanova N."/>
            <person name="Klenk H.P."/>
            <person name="Woyke T."/>
        </authorList>
    </citation>
    <scope>NUCLEOTIDE SEQUENCE [LARGE SCALE GENOMIC DNA]</scope>
    <source>
        <strain evidence="13">ATCC 8093 / DSM 506 / JCM 20403 / CCM 1077 / IAM 12100 / NBRC 12443 / NCIMB 10456</strain>
    </source>
</reference>
<organism evidence="12 13">
    <name type="scientific">Ancylobacter novellus (strain ATCC 8093 / DSM 506 / JCM 20403 / CCM 1077 / IAM 12100 / NBRC 12443 / NCIMB 10456)</name>
    <name type="common">Starkeya novella</name>
    <dbReference type="NCBI Taxonomy" id="639283"/>
    <lineage>
        <taxon>Bacteria</taxon>
        <taxon>Pseudomonadati</taxon>
        <taxon>Pseudomonadota</taxon>
        <taxon>Alphaproteobacteria</taxon>
        <taxon>Hyphomicrobiales</taxon>
        <taxon>Xanthobacteraceae</taxon>
        <taxon>Ancylobacter</taxon>
    </lineage>
</organism>
<comment type="similarity">
    <text evidence="6">Belongs to the acetyltransferase family. OlsB subfamily.</text>
</comment>
<keyword evidence="2" id="KW-0444">Lipid biosynthesis</keyword>
<comment type="function">
    <text evidence="9">Catalyzes the first step in the biosynthesis of ornithine lipids, which are phosphorus-free membrane lipids. Catalyzes the 3-hydroxyacyl-acyl carrier protein-dependent acylation of ornithine to form lyso-ornithine lipid (LOL).</text>
</comment>
<evidence type="ECO:0000256" key="4">
    <source>
        <dbReference type="ARBA" id="ARBA00023098"/>
    </source>
</evidence>
<keyword evidence="13" id="KW-1185">Reference proteome</keyword>
<evidence type="ECO:0000256" key="10">
    <source>
        <dbReference type="ARBA" id="ARBA00047785"/>
    </source>
</evidence>
<dbReference type="RefSeq" id="WP_013168618.1">
    <property type="nucleotide sequence ID" value="NC_014217.1"/>
</dbReference>
<dbReference type="AlphaFoldDB" id="D6ZYZ8"/>
<dbReference type="PANTHER" id="PTHR37323">
    <property type="entry name" value="GCN5-RELATED N-ACETYLTRANSFERASE"/>
    <property type="match status" value="1"/>
</dbReference>
<dbReference type="KEGG" id="sno:Snov_3847"/>
<dbReference type="InterPro" id="IPR016181">
    <property type="entry name" value="Acyl_CoA_acyltransferase"/>
</dbReference>
<dbReference type="Gene3D" id="3.40.630.30">
    <property type="match status" value="1"/>
</dbReference>
<evidence type="ECO:0000256" key="2">
    <source>
        <dbReference type="ARBA" id="ARBA00022516"/>
    </source>
</evidence>
<keyword evidence="3" id="KW-0808">Transferase</keyword>
<name>D6ZYZ8_ANCN5</name>
<gene>
    <name evidence="12" type="ordered locus">Snov_3847</name>
</gene>
<evidence type="ECO:0000256" key="6">
    <source>
        <dbReference type="ARBA" id="ARBA00038095"/>
    </source>
</evidence>
<evidence type="ECO:0000256" key="11">
    <source>
        <dbReference type="SAM" id="MobiDB-lite"/>
    </source>
</evidence>
<evidence type="ECO:0000256" key="3">
    <source>
        <dbReference type="ARBA" id="ARBA00022679"/>
    </source>
</evidence>
<dbReference type="STRING" id="639283.Snov_3847"/>
<evidence type="ECO:0000313" key="13">
    <source>
        <dbReference type="Proteomes" id="UP000006633"/>
    </source>
</evidence>
<dbReference type="Proteomes" id="UP000006633">
    <property type="component" value="Chromosome"/>
</dbReference>
<evidence type="ECO:0000256" key="1">
    <source>
        <dbReference type="ARBA" id="ARBA00005189"/>
    </source>
</evidence>
<evidence type="ECO:0000256" key="8">
    <source>
        <dbReference type="ARBA" id="ARBA00039866"/>
    </source>
</evidence>
<accession>D6ZYZ8</accession>
<evidence type="ECO:0000256" key="9">
    <source>
        <dbReference type="ARBA" id="ARBA00045724"/>
    </source>
</evidence>
<evidence type="ECO:0000313" key="12">
    <source>
        <dbReference type="EMBL" id="ADH91117.1"/>
    </source>
</evidence>
<dbReference type="EMBL" id="CP002026">
    <property type="protein sequence ID" value="ADH91117.1"/>
    <property type="molecule type" value="Genomic_DNA"/>
</dbReference>
<evidence type="ECO:0000256" key="7">
    <source>
        <dbReference type="ARBA" id="ARBA00039058"/>
    </source>
</evidence>
<dbReference type="GO" id="GO:0006629">
    <property type="term" value="P:lipid metabolic process"/>
    <property type="evidence" value="ECO:0007669"/>
    <property type="project" value="UniProtKB-KW"/>
</dbReference>
<comment type="pathway">
    <text evidence="1">Lipid metabolism.</text>
</comment>
<feature type="compositionally biased region" description="Basic and acidic residues" evidence="11">
    <location>
        <begin position="38"/>
        <end position="52"/>
    </location>
</feature>
<dbReference type="InterPro" id="IPR052351">
    <property type="entry name" value="Ornithine_N-alpha-AT"/>
</dbReference>
<dbReference type="PANTHER" id="PTHR37323:SF1">
    <property type="entry name" value="L-ORNITHINE N(ALPHA)-ACYLTRANSFERASE"/>
    <property type="match status" value="1"/>
</dbReference>
<dbReference type="eggNOG" id="COG3176">
    <property type="taxonomic scope" value="Bacteria"/>
</dbReference>
<sequence>MTQMLADGNVEAAPAAGASALRNFLKPSLLNPFTPKPRATEERAKDHAKDQRARIEPLRLVPAAFTPSRFMPALRSYSGLRHRESRSDRGPVTLGRIGPLEVRLAVTAADVRRAQRLRYEVFYEEMSAVPAAAMRLARRDFDAFDGFCDHLLVLDHDSCRMVRGKRVPRVVGTYRLLRQEIAARHGGFYTAGEFDIAPLLARHPHRRFLELGRSCVLSSYRNKRTVELLWHGIWAYVRHHRIDVMFGCASLEGVDPRSLARPLAFLHHFAPTDPEWSADALPRNAAAMDLMAVEAIDTKAALVELPPLIKGYLRLGAQIGRGAVVDRQFGTTDVLIVLPIERINPRYLDHFGVNGERHAA</sequence>
<feature type="region of interest" description="Disordered" evidence="11">
    <location>
        <begin position="29"/>
        <end position="52"/>
    </location>
</feature>
<protein>
    <recommendedName>
        <fullName evidence="8">L-ornithine N(alpha)-acyltransferase</fullName>
        <ecNumber evidence="7">2.3.2.30</ecNumber>
    </recommendedName>
</protein>
<dbReference type="SUPFAM" id="SSF55729">
    <property type="entry name" value="Acyl-CoA N-acyltransferases (Nat)"/>
    <property type="match status" value="1"/>
</dbReference>
<keyword evidence="5" id="KW-0012">Acyltransferase</keyword>
<keyword evidence="4" id="KW-0443">Lipid metabolism</keyword>
<dbReference type="Pfam" id="PF13444">
    <property type="entry name" value="Acetyltransf_5"/>
    <property type="match status" value="1"/>
</dbReference>
<comment type="catalytic activity">
    <reaction evidence="10">
        <text>a (3R)-hydroxyacyl-[ACP] + L-ornithine = a lyso-ornithine lipid + holo-[ACP] + H(+)</text>
        <dbReference type="Rhea" id="RHEA:20633"/>
        <dbReference type="Rhea" id="RHEA-COMP:9685"/>
        <dbReference type="Rhea" id="RHEA-COMP:9945"/>
        <dbReference type="ChEBI" id="CHEBI:15378"/>
        <dbReference type="ChEBI" id="CHEBI:46911"/>
        <dbReference type="ChEBI" id="CHEBI:64479"/>
        <dbReference type="ChEBI" id="CHEBI:78827"/>
        <dbReference type="ChEBI" id="CHEBI:138482"/>
        <dbReference type="EC" id="2.3.2.30"/>
    </reaction>
    <physiologicalReaction direction="left-to-right" evidence="10">
        <dbReference type="Rhea" id="RHEA:20634"/>
    </physiologicalReaction>
</comment>
<dbReference type="GO" id="GO:0043810">
    <property type="term" value="F:ornithine-acyl [acyl carrier protein] N-acyltransferase activity"/>
    <property type="evidence" value="ECO:0007669"/>
    <property type="project" value="UniProtKB-EC"/>
</dbReference>